<evidence type="ECO:0000256" key="1">
    <source>
        <dbReference type="ARBA" id="ARBA00000427"/>
    </source>
</evidence>
<feature type="domain" description="LamG-like jellyroll fold" evidence="8">
    <location>
        <begin position="513"/>
        <end position="648"/>
    </location>
</feature>
<keyword evidence="4 6" id="KW-0732">Signal</keyword>
<gene>
    <name evidence="9" type="ORF">ITX44_33190</name>
</gene>
<protein>
    <recommendedName>
        <fullName evidence="3">exo-alpha-sialidase</fullName>
        <ecNumber evidence="3">3.2.1.18</ecNumber>
    </recommendedName>
</protein>
<comment type="catalytic activity">
    <reaction evidence="1">
        <text>Hydrolysis of alpha-(2-&gt;3)-, alpha-(2-&gt;6)-, alpha-(2-&gt;8)- glycosidic linkages of terminal sialic acid residues in oligosaccharides, glycoproteins, glycolipids, colominic acid and synthetic substrates.</text>
        <dbReference type="EC" id="3.2.1.18"/>
    </reaction>
</comment>
<evidence type="ECO:0000256" key="3">
    <source>
        <dbReference type="ARBA" id="ARBA00012733"/>
    </source>
</evidence>
<dbReference type="Pfam" id="PF13385">
    <property type="entry name" value="Laminin_G_3"/>
    <property type="match status" value="1"/>
</dbReference>
<dbReference type="InterPro" id="IPR036278">
    <property type="entry name" value="Sialidase_sf"/>
</dbReference>
<dbReference type="Gene3D" id="2.130.10.130">
    <property type="entry name" value="Integrin alpha, N-terminal"/>
    <property type="match status" value="1"/>
</dbReference>
<proteinExistence type="inferred from homology"/>
<dbReference type="InterPro" id="IPR028994">
    <property type="entry name" value="Integrin_alpha_N"/>
</dbReference>
<evidence type="ECO:0000313" key="10">
    <source>
        <dbReference type="Proteomes" id="UP000749040"/>
    </source>
</evidence>
<dbReference type="Pfam" id="PF13088">
    <property type="entry name" value="BNR_2"/>
    <property type="match status" value="1"/>
</dbReference>
<comment type="caution">
    <text evidence="9">The sequence shown here is derived from an EMBL/GenBank/DDBJ whole genome shotgun (WGS) entry which is preliminary data.</text>
</comment>
<dbReference type="InterPro" id="IPR013320">
    <property type="entry name" value="ConA-like_dom_sf"/>
</dbReference>
<reference evidence="9 10" key="1">
    <citation type="submission" date="2021-01" db="EMBL/GenBank/DDBJ databases">
        <title>Streptomyces acididurans sp. nov., isolated from a peat swamp forest soil.</title>
        <authorList>
            <person name="Chantavorakit T."/>
            <person name="Duangmal K."/>
        </authorList>
    </citation>
    <scope>NUCLEOTIDE SEQUENCE [LARGE SCALE GENOMIC DNA]</scope>
    <source>
        <strain evidence="9 10">KK5PA1</strain>
    </source>
</reference>
<dbReference type="Gene3D" id="2.60.120.200">
    <property type="match status" value="1"/>
</dbReference>
<feature type="domain" description="Laminin G" evidence="7">
    <location>
        <begin position="513"/>
        <end position="643"/>
    </location>
</feature>
<evidence type="ECO:0000256" key="4">
    <source>
        <dbReference type="ARBA" id="ARBA00022729"/>
    </source>
</evidence>
<evidence type="ECO:0000259" key="7">
    <source>
        <dbReference type="SMART" id="SM00282"/>
    </source>
</evidence>
<organism evidence="9 10">
    <name type="scientific">Actinacidiphila acididurans</name>
    <dbReference type="NCBI Taxonomy" id="2784346"/>
    <lineage>
        <taxon>Bacteria</taxon>
        <taxon>Bacillati</taxon>
        <taxon>Actinomycetota</taxon>
        <taxon>Actinomycetes</taxon>
        <taxon>Kitasatosporales</taxon>
        <taxon>Streptomycetaceae</taxon>
        <taxon>Actinacidiphila</taxon>
    </lineage>
</organism>
<dbReference type="SUPFAM" id="SSF49899">
    <property type="entry name" value="Concanavalin A-like lectins/glucanases"/>
    <property type="match status" value="1"/>
</dbReference>
<dbReference type="InterPro" id="IPR013517">
    <property type="entry name" value="FG-GAP"/>
</dbReference>
<comment type="similarity">
    <text evidence="2">Belongs to the glycosyl hydrolase 33 family.</text>
</comment>
<evidence type="ECO:0000313" key="9">
    <source>
        <dbReference type="EMBL" id="MBM9509319.1"/>
    </source>
</evidence>
<evidence type="ECO:0000259" key="8">
    <source>
        <dbReference type="SMART" id="SM00560"/>
    </source>
</evidence>
<evidence type="ECO:0000256" key="6">
    <source>
        <dbReference type="SAM" id="SignalP"/>
    </source>
</evidence>
<dbReference type="CDD" id="cd00110">
    <property type="entry name" value="LamG"/>
    <property type="match status" value="1"/>
</dbReference>
<dbReference type="Proteomes" id="UP000749040">
    <property type="component" value="Unassembled WGS sequence"/>
</dbReference>
<dbReference type="Pfam" id="PF13517">
    <property type="entry name" value="FG-GAP_3"/>
    <property type="match status" value="1"/>
</dbReference>
<evidence type="ECO:0000256" key="2">
    <source>
        <dbReference type="ARBA" id="ARBA00009348"/>
    </source>
</evidence>
<dbReference type="PANTHER" id="PTHR10628:SF30">
    <property type="entry name" value="EXO-ALPHA-SIALIDASE"/>
    <property type="match status" value="1"/>
</dbReference>
<dbReference type="InterPro" id="IPR011040">
    <property type="entry name" value="Sialidase"/>
</dbReference>
<evidence type="ECO:0000256" key="5">
    <source>
        <dbReference type="ARBA" id="ARBA00023157"/>
    </source>
</evidence>
<dbReference type="EMBL" id="JADKYB010000024">
    <property type="protein sequence ID" value="MBM9509319.1"/>
    <property type="molecule type" value="Genomic_DNA"/>
</dbReference>
<dbReference type="SUPFAM" id="SSF69318">
    <property type="entry name" value="Integrin alpha N-terminal domain"/>
    <property type="match status" value="1"/>
</dbReference>
<dbReference type="SMART" id="SM00282">
    <property type="entry name" value="LamG"/>
    <property type="match status" value="1"/>
</dbReference>
<keyword evidence="10" id="KW-1185">Reference proteome</keyword>
<dbReference type="InterPro" id="IPR006558">
    <property type="entry name" value="LamG-like"/>
</dbReference>
<keyword evidence="5" id="KW-1015">Disulfide bond</keyword>
<dbReference type="SMART" id="SM00560">
    <property type="entry name" value="LamGL"/>
    <property type="match status" value="1"/>
</dbReference>
<dbReference type="EC" id="3.2.1.18" evidence="3"/>
<dbReference type="Gene3D" id="2.120.10.10">
    <property type="match status" value="1"/>
</dbReference>
<dbReference type="CDD" id="cd15482">
    <property type="entry name" value="Sialidase_non-viral"/>
    <property type="match status" value="1"/>
</dbReference>
<name>A0ABS2U141_9ACTN</name>
<feature type="signal peptide" evidence="6">
    <location>
        <begin position="1"/>
        <end position="25"/>
    </location>
</feature>
<sequence>MTIVGAVLLASAAAWALAAPVSASAAPASAQAAGTTGQLNAPQAPLLPAQETLFTSNTVIGGRSYACFRVPSVVRANDGTLLAFAEGRLTGGDCADTKEMDIVLRRSTDGGTTWLPPQIVARGLPTDTAGTHTPAIDMEPTPIVDATVGSGAGQVVLLYNVRQLASDGTINNPAGGVFPIKTHVLVSSDDGAGWSGDQDISAQVNPTGVGFFVSGPGHGIQLRHGDCAGWLVAPTYESVPVPNQTNVFGHVAAALYRDTNGVWHRGASTPNDLTAQYAGEPSIAELSDGRLLMTARNNKVNTAAGDAAGDNRLTFVSTNCGASWQPLTGASALPGATVFAPVLAAADAADGDAYHQLVITQPVYHDPSATNLQGTLIMRSSFDDGLTWQTPDQGLVIAKAGAGYSDLTRTAGGGIGVLYEAGPDPSKISGPPASSRTTVRFTVVSSGQSVITGPVTGARTPDTAAGGNAAVLRGGAKLTAGRFGRAVTFTPNSAGATGWVDVTPSPAYARIDGDFTVAADFKYNATDGLRPIIWGFGVGAGLPQLWVRGDPANHRISADATTSSGSTTLNTTQAYNDNTWHHVAFQRSGSQLLLWIDGVQVASGAAPSGAISPSRPQPLEIGNRIDGAQPYAGSIDDVVLYDRALSAQEITAAANSGTYSGVGPLLHLPFDSGVPDPRSWGDIDGDGRLDVLGRTTVGDLRYFPTVGDVTAGSPGDVSLQNPTAAGTGFDTSFHPARGDFNNDGIGDLIAKDNQNRLEFWLGQGDGSFSPPVVLLPGTSFQDVMAVSGGDFNNDGLTDILGLGYDGSLWWWPSNGDRTFGARQNLVPGTAFAGYQAVPTGDFNGDGRTDVAGVDASGTLWWWAGDGNGGLSTAQQLAPGTSFAAYGHTFTADVNGDGATDFVGLDSSGVAHWWPGDGNGHVSGTARTLSVLSQDSTPAATLGGDTYTF</sequence>
<dbReference type="SUPFAM" id="SSF50939">
    <property type="entry name" value="Sialidases"/>
    <property type="match status" value="1"/>
</dbReference>
<accession>A0ABS2U141</accession>
<dbReference type="InterPro" id="IPR001791">
    <property type="entry name" value="Laminin_G"/>
</dbReference>
<dbReference type="InterPro" id="IPR026856">
    <property type="entry name" value="Sialidase_fam"/>
</dbReference>
<feature type="chain" id="PRO_5045638129" description="exo-alpha-sialidase" evidence="6">
    <location>
        <begin position="26"/>
        <end position="948"/>
    </location>
</feature>
<dbReference type="PANTHER" id="PTHR10628">
    <property type="entry name" value="SIALIDASE"/>
    <property type="match status" value="1"/>
</dbReference>